<protein>
    <recommendedName>
        <fullName evidence="4">Tyrosine specific protein phosphatases domain-containing protein</fullName>
    </recommendedName>
</protein>
<keyword evidence="3" id="KW-1185">Reference proteome</keyword>
<comment type="similarity">
    <text evidence="1">Belongs to the protein-tyrosine phosphatase family.</text>
</comment>
<dbReference type="GO" id="GO:0004721">
    <property type="term" value="F:phosphoprotein phosphatase activity"/>
    <property type="evidence" value="ECO:0007669"/>
    <property type="project" value="InterPro"/>
</dbReference>
<proteinExistence type="inferred from homology"/>
<dbReference type="RefSeq" id="WP_071456333.1">
    <property type="nucleotide sequence ID" value="NZ_CP017267.1"/>
</dbReference>
<gene>
    <name evidence="2" type="ORF">BHY08_02315</name>
</gene>
<dbReference type="Gene3D" id="3.90.190.10">
    <property type="entry name" value="Protein tyrosine phosphatase superfamily"/>
    <property type="match status" value="1"/>
</dbReference>
<sequence>MYYQRLPLETTFNTRDLGGIPTKDNNMIAWKKLFRSDDVCRLTDNDVAFLEEYGVGAVIDLRTPKERTESDYPLERSSVVKNYHIPFVVDESIQDISQSTTSMSLYDFYEHMIHEQKGIVNELFVAVHESRDTGLIFHCAAGKDRTGVMACLLLGLLDVDEKDIIANYETSYTYLSANEALQSPEGYEDLMYSDRKNMEKLLPVITENYGTVYNYLKECGLSDEMLLEIKEAYIQKV</sequence>
<dbReference type="PROSITE" id="PS00383">
    <property type="entry name" value="TYR_PHOSPHATASE_1"/>
    <property type="match status" value="1"/>
</dbReference>
<dbReference type="AlphaFoldDB" id="A0A1J0A4C4"/>
<dbReference type="EMBL" id="CP017267">
    <property type="protein sequence ID" value="APB30759.1"/>
    <property type="molecule type" value="Genomic_DNA"/>
</dbReference>
<dbReference type="PANTHER" id="PTHR31126">
    <property type="entry name" value="TYROSINE-PROTEIN PHOSPHATASE"/>
    <property type="match status" value="1"/>
</dbReference>
<dbReference type="Pfam" id="PF13350">
    <property type="entry name" value="Y_phosphatase3"/>
    <property type="match status" value="1"/>
</dbReference>
<evidence type="ECO:0008006" key="4">
    <source>
        <dbReference type="Google" id="ProtNLM"/>
    </source>
</evidence>
<evidence type="ECO:0000313" key="3">
    <source>
        <dbReference type="Proteomes" id="UP000191200"/>
    </source>
</evidence>
<organism evidence="2 3">
    <name type="scientific">Vagococcus teuberi</name>
    <dbReference type="NCBI Taxonomy" id="519472"/>
    <lineage>
        <taxon>Bacteria</taxon>
        <taxon>Bacillati</taxon>
        <taxon>Bacillota</taxon>
        <taxon>Bacilli</taxon>
        <taxon>Lactobacillales</taxon>
        <taxon>Enterococcaceae</taxon>
        <taxon>Vagococcus</taxon>
    </lineage>
</organism>
<dbReference type="PANTHER" id="PTHR31126:SF1">
    <property type="entry name" value="TYROSINE SPECIFIC PROTEIN PHOSPHATASES DOMAIN-CONTAINING PROTEIN"/>
    <property type="match status" value="1"/>
</dbReference>
<evidence type="ECO:0000256" key="1">
    <source>
        <dbReference type="ARBA" id="ARBA00009580"/>
    </source>
</evidence>
<dbReference type="STRING" id="519472.BHY08_02315"/>
<dbReference type="InterPro" id="IPR026893">
    <property type="entry name" value="Tyr/Ser_Pase_IphP-type"/>
</dbReference>
<accession>A0A1J0A4C4</accession>
<dbReference type="SUPFAM" id="SSF52799">
    <property type="entry name" value="(Phosphotyrosine protein) phosphatases II"/>
    <property type="match status" value="1"/>
</dbReference>
<dbReference type="InterPro" id="IPR029021">
    <property type="entry name" value="Prot-tyrosine_phosphatase-like"/>
</dbReference>
<evidence type="ECO:0000313" key="2">
    <source>
        <dbReference type="EMBL" id="APB30759.1"/>
    </source>
</evidence>
<dbReference type="Proteomes" id="UP000191200">
    <property type="component" value="Chromosome"/>
</dbReference>
<reference evidence="2 3" key="1">
    <citation type="submission" date="2016-09" db="EMBL/GenBank/DDBJ databases">
        <title>Vagococcus teuberi sp. nov., isolated from the Malian artisanal sour milk fene.</title>
        <authorList>
            <person name="Wullschleger S."/>
            <person name="Seifert C."/>
            <person name="Baumgartner S."/>
            <person name="Lacroix C."/>
            <person name="Bonfoh B."/>
            <person name="Stevens M.J."/>
            <person name="Meile L."/>
        </authorList>
    </citation>
    <scope>NUCLEOTIDE SEQUENCE [LARGE SCALE GENOMIC DNA]</scope>
    <source>
        <strain evidence="2 3">DSM 21459</strain>
    </source>
</reference>
<name>A0A1J0A4C4_9ENTE</name>
<dbReference type="KEGG" id="vte:BHY08_02315"/>
<dbReference type="OrthoDB" id="1188001at2"/>
<dbReference type="InterPro" id="IPR016130">
    <property type="entry name" value="Tyr_Pase_AS"/>
</dbReference>